<proteinExistence type="predicted"/>
<keyword evidence="3" id="KW-1185">Reference proteome</keyword>
<reference evidence="2 3" key="1">
    <citation type="submission" date="2024-04" db="EMBL/GenBank/DDBJ databases">
        <authorList>
            <person name="Fracassetti M."/>
        </authorList>
    </citation>
    <scope>NUCLEOTIDE SEQUENCE [LARGE SCALE GENOMIC DNA]</scope>
</reference>
<evidence type="ECO:0000313" key="2">
    <source>
        <dbReference type="EMBL" id="CAL1374972.1"/>
    </source>
</evidence>
<sequence>MAVIVFNPSSGGLLPTPPPTSMVFKPSCGGLLPTPPPSKRLLQPRLPCGFSTPIGGSYDRKSSSQKSSSINSVMPRPSKSPSPPRQNQAKKQKTTTTTTTDKKVQYQRQCTDSNCTEKKKVVYYSGASFFVPSPPPDSLPLPSFLTGGLHTPGRGTITEQEAPIIAKAATEIRPRRHYSREFLLSLSGSAAATCPPIHHKLDASGLLN</sequence>
<accession>A0AAV2DNI9</accession>
<name>A0AAV2DNI9_9ROSI</name>
<feature type="compositionally biased region" description="Low complexity" evidence="1">
    <location>
        <begin position="64"/>
        <end position="77"/>
    </location>
</feature>
<dbReference type="AlphaFoldDB" id="A0AAV2DNI9"/>
<evidence type="ECO:0000313" key="3">
    <source>
        <dbReference type="Proteomes" id="UP001497516"/>
    </source>
</evidence>
<gene>
    <name evidence="2" type="ORF">LTRI10_LOCUS16804</name>
</gene>
<evidence type="ECO:0000256" key="1">
    <source>
        <dbReference type="SAM" id="MobiDB-lite"/>
    </source>
</evidence>
<feature type="region of interest" description="Disordered" evidence="1">
    <location>
        <begin position="26"/>
        <end position="106"/>
    </location>
</feature>
<dbReference type="EMBL" id="OZ034816">
    <property type="protein sequence ID" value="CAL1374972.1"/>
    <property type="molecule type" value="Genomic_DNA"/>
</dbReference>
<protein>
    <submittedName>
        <fullName evidence="2">Uncharacterized protein</fullName>
    </submittedName>
</protein>
<dbReference type="Proteomes" id="UP001497516">
    <property type="component" value="Chromosome 3"/>
</dbReference>
<organism evidence="2 3">
    <name type="scientific">Linum trigynum</name>
    <dbReference type="NCBI Taxonomy" id="586398"/>
    <lineage>
        <taxon>Eukaryota</taxon>
        <taxon>Viridiplantae</taxon>
        <taxon>Streptophyta</taxon>
        <taxon>Embryophyta</taxon>
        <taxon>Tracheophyta</taxon>
        <taxon>Spermatophyta</taxon>
        <taxon>Magnoliopsida</taxon>
        <taxon>eudicotyledons</taxon>
        <taxon>Gunneridae</taxon>
        <taxon>Pentapetalae</taxon>
        <taxon>rosids</taxon>
        <taxon>fabids</taxon>
        <taxon>Malpighiales</taxon>
        <taxon>Linaceae</taxon>
        <taxon>Linum</taxon>
    </lineage>
</organism>